<evidence type="ECO:0000256" key="3">
    <source>
        <dbReference type="ARBA" id="ARBA00022989"/>
    </source>
</evidence>
<dbReference type="GeneID" id="70235906"/>
<feature type="transmembrane region" description="Helical" evidence="6">
    <location>
        <begin position="498"/>
        <end position="521"/>
    </location>
</feature>
<feature type="transmembrane region" description="Helical" evidence="6">
    <location>
        <begin position="325"/>
        <end position="344"/>
    </location>
</feature>
<dbReference type="InterPro" id="IPR011701">
    <property type="entry name" value="MFS"/>
</dbReference>
<evidence type="ECO:0000256" key="6">
    <source>
        <dbReference type="SAM" id="Phobius"/>
    </source>
</evidence>
<feature type="transmembrane region" description="Helical" evidence="6">
    <location>
        <begin position="64"/>
        <end position="87"/>
    </location>
</feature>
<protein>
    <recommendedName>
        <fullName evidence="7">Major facilitator superfamily (MFS) profile domain-containing protein</fullName>
    </recommendedName>
</protein>
<feature type="transmembrane region" description="Helical" evidence="6">
    <location>
        <begin position="131"/>
        <end position="149"/>
    </location>
</feature>
<feature type="transmembrane region" description="Helical" evidence="6">
    <location>
        <begin position="435"/>
        <end position="457"/>
    </location>
</feature>
<comment type="subcellular location">
    <subcellularLocation>
        <location evidence="1">Membrane</location>
        <topology evidence="1">Multi-pass membrane protein</topology>
    </subcellularLocation>
</comment>
<evidence type="ECO:0000313" key="8">
    <source>
        <dbReference type="EMBL" id="KAH3665753.1"/>
    </source>
</evidence>
<dbReference type="GO" id="GO:0005886">
    <property type="term" value="C:plasma membrane"/>
    <property type="evidence" value="ECO:0007669"/>
    <property type="project" value="TreeGrafter"/>
</dbReference>
<sequence>MSSEESQHDAVISQASEKQTISPITSEKKRLELKDITEDPVEASVLFTLDNPYHPYNWPVWKKYLIVCIYCLLQAYVNMTSTSYVAVEWIVQERFGTTAQVSALGQSMFILGTGVGPAFLGPLSDIGGRKWVYVISILLYVIFNFGCAYPKNMPMLAIFMFIIGVCGSTSLSNVAGTIGDLFGNSDVASQPMSLFVFSANAGPSVGGVIGEAIGENVNLGFKWVFLINIIIGAAFVIGLMFMPETLPRIVIPERMAIEGKSVPPYFVREFKYFAKTITGKEPDFLHEVTDAEDPNTTIVVDKVSALSEIKFICIMALRMMTTEPIVIFLGLFNGFAYGLLFLYLDGIFTVFVYNNNLTAMGAELTYLNFVVSAGLVVFLVPIQTWLFKRDRERNGGIPRPEARFLTSLVTVWGFPISLFWFAFTCSGNVNYWSPIMAGFLLGIADPLLWLGMLNYIIDSYSEAGLSNSGIAAFTIPSFSIAAALAHAGIAMFENMSAKWAMATLAFISLLVVALVYVLYFFGARLRAASRLARVSGTKVPN</sequence>
<feature type="transmembrane region" description="Helical" evidence="6">
    <location>
        <begin position="156"/>
        <end position="175"/>
    </location>
</feature>
<dbReference type="InterPro" id="IPR036259">
    <property type="entry name" value="MFS_trans_sf"/>
</dbReference>
<name>A0A9P8P4Q5_9ASCO</name>
<evidence type="ECO:0000313" key="9">
    <source>
        <dbReference type="Proteomes" id="UP000769157"/>
    </source>
</evidence>
<reference evidence="8" key="1">
    <citation type="journal article" date="2021" name="Open Biol.">
        <title>Shared evolutionary footprints suggest mitochondrial oxidative damage underlies multiple complex I losses in fungi.</title>
        <authorList>
            <person name="Schikora-Tamarit M.A."/>
            <person name="Marcet-Houben M."/>
            <person name="Nosek J."/>
            <person name="Gabaldon T."/>
        </authorList>
    </citation>
    <scope>NUCLEOTIDE SEQUENCE</scope>
    <source>
        <strain evidence="8">CBS6075</strain>
    </source>
</reference>
<keyword evidence="4 6" id="KW-0472">Membrane</keyword>
<evidence type="ECO:0000259" key="7">
    <source>
        <dbReference type="PROSITE" id="PS50850"/>
    </source>
</evidence>
<dbReference type="AlphaFoldDB" id="A0A9P8P4Q5"/>
<feature type="transmembrane region" description="Helical" evidence="6">
    <location>
        <begin position="364"/>
        <end position="382"/>
    </location>
</feature>
<comment type="caution">
    <text evidence="8">The sequence shown here is derived from an EMBL/GenBank/DDBJ whole genome shotgun (WGS) entry which is preliminary data.</text>
</comment>
<dbReference type="EMBL" id="JAEUBE010000295">
    <property type="protein sequence ID" value="KAH3665753.1"/>
    <property type="molecule type" value="Genomic_DNA"/>
</dbReference>
<proteinExistence type="predicted"/>
<feature type="transmembrane region" description="Helical" evidence="6">
    <location>
        <begin position="99"/>
        <end position="119"/>
    </location>
</feature>
<accession>A0A9P8P4Q5</accession>
<gene>
    <name evidence="8" type="ORF">OGAPHI_003941</name>
</gene>
<reference evidence="8" key="2">
    <citation type="submission" date="2021-01" db="EMBL/GenBank/DDBJ databases">
        <authorList>
            <person name="Schikora-Tamarit M.A."/>
        </authorList>
    </citation>
    <scope>NUCLEOTIDE SEQUENCE</scope>
    <source>
        <strain evidence="8">CBS6075</strain>
    </source>
</reference>
<dbReference type="Gene3D" id="1.20.1250.20">
    <property type="entry name" value="MFS general substrate transporter like domains"/>
    <property type="match status" value="1"/>
</dbReference>
<feature type="region of interest" description="Disordered" evidence="5">
    <location>
        <begin position="1"/>
        <end position="20"/>
    </location>
</feature>
<dbReference type="OrthoDB" id="3936150at2759"/>
<dbReference type="RefSeq" id="XP_046060957.1">
    <property type="nucleotide sequence ID" value="XM_046204966.1"/>
</dbReference>
<evidence type="ECO:0000256" key="5">
    <source>
        <dbReference type="SAM" id="MobiDB-lite"/>
    </source>
</evidence>
<keyword evidence="9" id="KW-1185">Reference proteome</keyword>
<dbReference type="GO" id="GO:0022857">
    <property type="term" value="F:transmembrane transporter activity"/>
    <property type="evidence" value="ECO:0007669"/>
    <property type="project" value="InterPro"/>
</dbReference>
<feature type="transmembrane region" description="Helical" evidence="6">
    <location>
        <begin position="402"/>
        <end position="423"/>
    </location>
</feature>
<keyword evidence="2 6" id="KW-0812">Transmembrane</keyword>
<dbReference type="Proteomes" id="UP000769157">
    <property type="component" value="Unassembled WGS sequence"/>
</dbReference>
<dbReference type="PROSITE" id="PS50850">
    <property type="entry name" value="MFS"/>
    <property type="match status" value="1"/>
</dbReference>
<organism evidence="8 9">
    <name type="scientific">Ogataea philodendri</name>
    <dbReference type="NCBI Taxonomy" id="1378263"/>
    <lineage>
        <taxon>Eukaryota</taxon>
        <taxon>Fungi</taxon>
        <taxon>Dikarya</taxon>
        <taxon>Ascomycota</taxon>
        <taxon>Saccharomycotina</taxon>
        <taxon>Pichiomycetes</taxon>
        <taxon>Pichiales</taxon>
        <taxon>Pichiaceae</taxon>
        <taxon>Ogataea</taxon>
    </lineage>
</organism>
<keyword evidence="3 6" id="KW-1133">Transmembrane helix</keyword>
<dbReference type="PANTHER" id="PTHR23502:SF36">
    <property type="entry name" value="MEMBRANE TRANSPORTER"/>
    <property type="match status" value="1"/>
</dbReference>
<feature type="transmembrane region" description="Helical" evidence="6">
    <location>
        <begin position="223"/>
        <end position="242"/>
    </location>
</feature>
<evidence type="ECO:0000256" key="1">
    <source>
        <dbReference type="ARBA" id="ARBA00004141"/>
    </source>
</evidence>
<evidence type="ECO:0000256" key="4">
    <source>
        <dbReference type="ARBA" id="ARBA00023136"/>
    </source>
</evidence>
<dbReference type="Pfam" id="PF07690">
    <property type="entry name" value="MFS_1"/>
    <property type="match status" value="1"/>
</dbReference>
<feature type="domain" description="Major facilitator superfamily (MFS) profile" evidence="7">
    <location>
        <begin position="64"/>
        <end position="526"/>
    </location>
</feature>
<dbReference type="SUPFAM" id="SSF103473">
    <property type="entry name" value="MFS general substrate transporter"/>
    <property type="match status" value="1"/>
</dbReference>
<dbReference type="InterPro" id="IPR020846">
    <property type="entry name" value="MFS_dom"/>
</dbReference>
<feature type="transmembrane region" description="Helical" evidence="6">
    <location>
        <begin position="469"/>
        <end position="492"/>
    </location>
</feature>
<dbReference type="PANTHER" id="PTHR23502">
    <property type="entry name" value="MAJOR FACILITATOR SUPERFAMILY"/>
    <property type="match status" value="1"/>
</dbReference>
<evidence type="ECO:0000256" key="2">
    <source>
        <dbReference type="ARBA" id="ARBA00022692"/>
    </source>
</evidence>